<evidence type="ECO:0000256" key="6">
    <source>
        <dbReference type="ARBA" id="ARBA00023242"/>
    </source>
</evidence>
<keyword evidence="6" id="KW-0539">Nucleus</keyword>
<sequence>MSDSYDDSENDYENEDRHKHKKIGKVESNICKLISGLAHDTTRSEHISNLQVLVDVLEHDLPSMKANIMQLIFHFTLKNCLKLSSYVTLIGLLNLKNSDFGQDMIKMFCNKLQEFIDNGDYNDAVYVMIVLSDLVNANVINYKSILDLFESITNFIITDDCKQNRGDYLLYIILVSLPTIGKTLHIKDSLRLYSFLSNIEEYMESRSRLNLELFRVWSIDYLIPEEDVLDCVWNQVKLFWKKENWIDDLNLIEKPYSSFTVELDTSVQHDIESLKIGKESETVTTAVNFMHLFEPKKLLPISFKIFDSTDVESMGKALPGNHSITRFILSWQVRYIIKSNFDNKKACSIALVNQFDSNVKISHYHIVVEILFEILFSEHDFDRNVEIIVASMIIEICKLQPKTLHHIVAYSVHDIMNKMNNMSISCIERFVKWFALHLNNFQVKWEWEEWIKFVIPSEERTNFTLSYVAIRELINNLTDLSFCDKINKDLSQEYQSLMIQTRDSVDICDELDEEKMKIVEDIKKNFRNKTDMSYFKSLVNDAADFETIAGIFVTTLLRFSDKTISFTISAISKYFPIFKIIASHEKGENTILNSLFFIWKNNNQIIEILIDKLIKIEVLTCLNVITYLFTVDPNEMARFYVWRIFNNSIKKMICHVMSQYCIYEACIDDYSKCMKTKEAYVTAYDSLNSLFIRCFSLFNYTHEHGVHVDGFIDYLELRFKNFLKRYMHYIAYLPKSDISECLQDNEKYFKYYETVMNLLDIKI</sequence>
<evidence type="ECO:0000313" key="10">
    <source>
        <dbReference type="Proteomes" id="UP000078046"/>
    </source>
</evidence>
<organism evidence="9 10">
    <name type="scientific">Intoshia linei</name>
    <dbReference type="NCBI Taxonomy" id="1819745"/>
    <lineage>
        <taxon>Eukaryota</taxon>
        <taxon>Metazoa</taxon>
        <taxon>Spiralia</taxon>
        <taxon>Lophotrochozoa</taxon>
        <taxon>Mesozoa</taxon>
        <taxon>Orthonectida</taxon>
        <taxon>Rhopaluridae</taxon>
        <taxon>Intoshia</taxon>
    </lineage>
</organism>
<evidence type="ECO:0000313" key="9">
    <source>
        <dbReference type="EMBL" id="OAF69518.1"/>
    </source>
</evidence>
<dbReference type="GO" id="GO:0008380">
    <property type="term" value="P:RNA splicing"/>
    <property type="evidence" value="ECO:0007669"/>
    <property type="project" value="UniProtKB-KW"/>
</dbReference>
<dbReference type="SMART" id="SM00543">
    <property type="entry name" value="MIF4G"/>
    <property type="match status" value="1"/>
</dbReference>
<keyword evidence="3" id="KW-0507">mRNA processing</keyword>
<protein>
    <submittedName>
        <fullName evidence="9">Nuclear cap-binding protein subunit 1</fullName>
    </submittedName>
</protein>
<evidence type="ECO:0000256" key="7">
    <source>
        <dbReference type="SAM" id="MobiDB-lite"/>
    </source>
</evidence>
<evidence type="ECO:0000256" key="4">
    <source>
        <dbReference type="ARBA" id="ARBA00023042"/>
    </source>
</evidence>
<evidence type="ECO:0000259" key="8">
    <source>
        <dbReference type="SMART" id="SM00543"/>
    </source>
</evidence>
<evidence type="ECO:0000256" key="1">
    <source>
        <dbReference type="ARBA" id="ARBA00004123"/>
    </source>
</evidence>
<feature type="region of interest" description="Disordered" evidence="7">
    <location>
        <begin position="1"/>
        <end position="20"/>
    </location>
</feature>
<dbReference type="InterPro" id="IPR003890">
    <property type="entry name" value="MIF4G-like_typ-3"/>
</dbReference>
<comment type="similarity">
    <text evidence="2">Belongs to the NCBP1 family.</text>
</comment>
<dbReference type="AlphaFoldDB" id="A0A177B5F9"/>
<feature type="compositionally biased region" description="Acidic residues" evidence="7">
    <location>
        <begin position="1"/>
        <end position="14"/>
    </location>
</feature>
<dbReference type="SUPFAM" id="SSF48371">
    <property type="entry name" value="ARM repeat"/>
    <property type="match status" value="3"/>
</dbReference>
<proteinExistence type="inferred from homology"/>
<dbReference type="Pfam" id="PF09088">
    <property type="entry name" value="MIF4G_like"/>
    <property type="match status" value="1"/>
</dbReference>
<dbReference type="GO" id="GO:0003729">
    <property type="term" value="F:mRNA binding"/>
    <property type="evidence" value="ECO:0007669"/>
    <property type="project" value="TreeGrafter"/>
</dbReference>
<dbReference type="InterPro" id="IPR027159">
    <property type="entry name" value="CBP80"/>
</dbReference>
<comment type="caution">
    <text evidence="9">The sequence shown here is derived from an EMBL/GenBank/DDBJ whole genome shotgun (WGS) entry which is preliminary data.</text>
</comment>
<gene>
    <name evidence="9" type="ORF">A3Q56_02688</name>
</gene>
<comment type="subcellular location">
    <subcellularLocation>
        <location evidence="1">Nucleus</location>
    </subcellularLocation>
</comment>
<dbReference type="GO" id="GO:0006370">
    <property type="term" value="P:7-methylguanosine mRNA capping"/>
    <property type="evidence" value="ECO:0007669"/>
    <property type="project" value="UniProtKB-KW"/>
</dbReference>
<dbReference type="GO" id="GO:0000184">
    <property type="term" value="P:nuclear-transcribed mRNA catabolic process, nonsense-mediated decay"/>
    <property type="evidence" value="ECO:0007669"/>
    <property type="project" value="TreeGrafter"/>
</dbReference>
<dbReference type="PANTHER" id="PTHR12412">
    <property type="entry name" value="CAP BINDING PROTEIN"/>
    <property type="match status" value="1"/>
</dbReference>
<evidence type="ECO:0000256" key="3">
    <source>
        <dbReference type="ARBA" id="ARBA00022664"/>
    </source>
</evidence>
<feature type="domain" description="MIF4G" evidence="8">
    <location>
        <begin position="27"/>
        <end position="256"/>
    </location>
</feature>
<reference evidence="9 10" key="1">
    <citation type="submission" date="2016-04" db="EMBL/GenBank/DDBJ databases">
        <title>The genome of Intoshia linei affirms orthonectids as highly simplified spiralians.</title>
        <authorList>
            <person name="Mikhailov K.V."/>
            <person name="Slusarev G.S."/>
            <person name="Nikitin M.A."/>
            <person name="Logacheva M.D."/>
            <person name="Penin A."/>
            <person name="Aleoshin V."/>
            <person name="Panchin Y.V."/>
        </authorList>
    </citation>
    <scope>NUCLEOTIDE SEQUENCE [LARGE SCALE GENOMIC DNA]</scope>
    <source>
        <strain evidence="9">Intl2013</strain>
        <tissue evidence="9">Whole animal</tissue>
    </source>
</reference>
<keyword evidence="4" id="KW-0506">mRNA capping</keyword>
<dbReference type="InterPro" id="IPR016024">
    <property type="entry name" value="ARM-type_fold"/>
</dbReference>
<dbReference type="GO" id="GO:0000339">
    <property type="term" value="F:RNA cap binding"/>
    <property type="evidence" value="ECO:0007669"/>
    <property type="project" value="InterPro"/>
</dbReference>
<evidence type="ECO:0000256" key="5">
    <source>
        <dbReference type="ARBA" id="ARBA00023187"/>
    </source>
</evidence>
<dbReference type="InterPro" id="IPR015172">
    <property type="entry name" value="MIF4G-like_typ-1"/>
</dbReference>
<dbReference type="EMBL" id="LWCA01000269">
    <property type="protein sequence ID" value="OAF69518.1"/>
    <property type="molecule type" value="Genomic_DNA"/>
</dbReference>
<dbReference type="PANTHER" id="PTHR12412:SF2">
    <property type="entry name" value="NUCLEAR CAP-BINDING PROTEIN SUBUNIT 1"/>
    <property type="match status" value="1"/>
</dbReference>
<dbReference type="GO" id="GO:0005634">
    <property type="term" value="C:nucleus"/>
    <property type="evidence" value="ECO:0007669"/>
    <property type="project" value="UniProtKB-SubCell"/>
</dbReference>
<accession>A0A177B5F9</accession>
<dbReference type="OrthoDB" id="10252707at2759"/>
<dbReference type="GO" id="GO:0006406">
    <property type="term" value="P:mRNA export from nucleus"/>
    <property type="evidence" value="ECO:0007669"/>
    <property type="project" value="InterPro"/>
</dbReference>
<evidence type="ECO:0000256" key="2">
    <source>
        <dbReference type="ARBA" id="ARBA00007413"/>
    </source>
</evidence>
<keyword evidence="10" id="KW-1185">Reference proteome</keyword>
<name>A0A177B5F9_9BILA</name>
<dbReference type="GO" id="GO:0005846">
    <property type="term" value="C:nuclear cap binding complex"/>
    <property type="evidence" value="ECO:0007669"/>
    <property type="project" value="InterPro"/>
</dbReference>
<keyword evidence="5" id="KW-0508">mRNA splicing</keyword>
<dbReference type="Proteomes" id="UP000078046">
    <property type="component" value="Unassembled WGS sequence"/>
</dbReference>
<dbReference type="InterPro" id="IPR015174">
    <property type="entry name" value="MIF4G-like_typ-2"/>
</dbReference>
<dbReference type="Pfam" id="PF09090">
    <property type="entry name" value="MIF4G_like_2"/>
    <property type="match status" value="1"/>
</dbReference>
<dbReference type="Gene3D" id="1.25.40.180">
    <property type="match status" value="3"/>
</dbReference>